<gene>
    <name evidence="3" type="ORF">SR858_03365</name>
</gene>
<dbReference type="Pfam" id="PF01478">
    <property type="entry name" value="Peptidase_A24"/>
    <property type="match status" value="1"/>
</dbReference>
<dbReference type="GeneID" id="43166332"/>
<feature type="transmembrane region" description="Helical" evidence="1">
    <location>
        <begin position="165"/>
        <end position="184"/>
    </location>
</feature>
<dbReference type="GO" id="GO:0004190">
    <property type="term" value="F:aspartic-type endopeptidase activity"/>
    <property type="evidence" value="ECO:0007669"/>
    <property type="project" value="UniProtKB-EC"/>
</dbReference>
<evidence type="ECO:0000259" key="2">
    <source>
        <dbReference type="Pfam" id="PF01478"/>
    </source>
</evidence>
<dbReference type="InterPro" id="IPR000045">
    <property type="entry name" value="Prepilin_IV_endopep_pep"/>
</dbReference>
<dbReference type="Proteomes" id="UP001326110">
    <property type="component" value="Chromosome"/>
</dbReference>
<feature type="transmembrane region" description="Helical" evidence="1">
    <location>
        <begin position="93"/>
        <end position="126"/>
    </location>
</feature>
<proteinExistence type="predicted"/>
<protein>
    <submittedName>
        <fullName evidence="3">Prepilin peptidase</fullName>
        <ecNumber evidence="3">3.4.23.43</ecNumber>
    </submittedName>
</protein>
<feature type="transmembrane region" description="Helical" evidence="1">
    <location>
        <begin position="29"/>
        <end position="48"/>
    </location>
</feature>
<feature type="transmembrane region" description="Helical" evidence="1">
    <location>
        <begin position="60"/>
        <end position="81"/>
    </location>
</feature>
<evidence type="ECO:0000313" key="4">
    <source>
        <dbReference type="Proteomes" id="UP001326110"/>
    </source>
</evidence>
<dbReference type="RefSeq" id="WP_019924820.1">
    <property type="nucleotide sequence ID" value="NZ_CP140152.1"/>
</dbReference>
<keyword evidence="4" id="KW-1185">Reference proteome</keyword>
<evidence type="ECO:0000313" key="3">
    <source>
        <dbReference type="EMBL" id="WQH05389.1"/>
    </source>
</evidence>
<sequence length="191" mass="19465">MKWLPFIVLSLLLAGAVWQDVRSRRIPNQLVLVGLVLAFALQLVLPAGDGLFVAPFGSIGLLWSLAGFGTGLALLLPMYALRALGAGDVKLLAMIGAFVGPGAVIGIAACTLLAGGVLALVVSMYLGTLKRMLGNSMHLVTHSVFGALNGQSAAIEAPAAPSGKLPYAIAIAAGAAPYLVYAALNAKSLFA</sequence>
<dbReference type="Gene3D" id="1.20.120.1220">
    <property type="match status" value="1"/>
</dbReference>
<name>A0ABZ0Y180_9BURK</name>
<keyword evidence="1" id="KW-0472">Membrane</keyword>
<keyword evidence="3" id="KW-0378">Hydrolase</keyword>
<accession>A0ABZ0Y180</accession>
<reference evidence="3 4" key="1">
    <citation type="submission" date="2023-11" db="EMBL/GenBank/DDBJ databases">
        <title>MicrobeMod: A computational toolkit for identifying prokaryotic methylation and restriction-modification with nanopore sequencing.</title>
        <authorList>
            <person name="Crits-Christoph A."/>
            <person name="Kang S.C."/>
            <person name="Lee H."/>
            <person name="Ostrov N."/>
        </authorList>
    </citation>
    <scope>NUCLEOTIDE SEQUENCE [LARGE SCALE GENOMIC DNA]</scope>
    <source>
        <strain evidence="3 4">ATCC 25935</strain>
    </source>
</reference>
<keyword evidence="1" id="KW-0812">Transmembrane</keyword>
<dbReference type="EC" id="3.4.23.43" evidence="3"/>
<keyword evidence="1" id="KW-1133">Transmembrane helix</keyword>
<organism evidence="3 4">
    <name type="scientific">Duganella zoogloeoides</name>
    <dbReference type="NCBI Taxonomy" id="75659"/>
    <lineage>
        <taxon>Bacteria</taxon>
        <taxon>Pseudomonadati</taxon>
        <taxon>Pseudomonadota</taxon>
        <taxon>Betaproteobacteria</taxon>
        <taxon>Burkholderiales</taxon>
        <taxon>Oxalobacteraceae</taxon>
        <taxon>Telluria group</taxon>
        <taxon>Duganella</taxon>
    </lineage>
</organism>
<feature type="domain" description="Prepilin type IV endopeptidase peptidase" evidence="2">
    <location>
        <begin position="7"/>
        <end position="120"/>
    </location>
</feature>
<evidence type="ECO:0000256" key="1">
    <source>
        <dbReference type="SAM" id="Phobius"/>
    </source>
</evidence>
<dbReference type="EMBL" id="CP140152">
    <property type="protein sequence ID" value="WQH05389.1"/>
    <property type="molecule type" value="Genomic_DNA"/>
</dbReference>